<dbReference type="Proteomes" id="UP000805193">
    <property type="component" value="Unassembled WGS sequence"/>
</dbReference>
<comment type="caution">
    <text evidence="1">The sequence shown here is derived from an EMBL/GenBank/DDBJ whole genome shotgun (WGS) entry which is preliminary data.</text>
</comment>
<proteinExistence type="predicted"/>
<protein>
    <submittedName>
        <fullName evidence="1">Uncharacterized protein</fullName>
    </submittedName>
</protein>
<organism evidence="1 2">
    <name type="scientific">Ixodes persulcatus</name>
    <name type="common">Taiga tick</name>
    <dbReference type="NCBI Taxonomy" id="34615"/>
    <lineage>
        <taxon>Eukaryota</taxon>
        <taxon>Metazoa</taxon>
        <taxon>Ecdysozoa</taxon>
        <taxon>Arthropoda</taxon>
        <taxon>Chelicerata</taxon>
        <taxon>Arachnida</taxon>
        <taxon>Acari</taxon>
        <taxon>Parasitiformes</taxon>
        <taxon>Ixodida</taxon>
        <taxon>Ixodoidea</taxon>
        <taxon>Ixodidae</taxon>
        <taxon>Ixodinae</taxon>
        <taxon>Ixodes</taxon>
    </lineage>
</organism>
<evidence type="ECO:0000313" key="1">
    <source>
        <dbReference type="EMBL" id="KAG0440191.1"/>
    </source>
</evidence>
<keyword evidence="2" id="KW-1185">Reference proteome</keyword>
<evidence type="ECO:0000313" key="2">
    <source>
        <dbReference type="Proteomes" id="UP000805193"/>
    </source>
</evidence>
<accession>A0AC60QRZ9</accession>
<name>A0AC60QRZ9_IXOPE</name>
<sequence>MGWSTHQKREARSKLQYMGRLKFLPEENYARRMYYEIRYKGTRTNWIKKLKAMDSKYSGDTNRQQATTEREWAKTIRKEVTQGGIQQWQRAIQRKRGLSSTESTRSRKCELYGDDSTCRLCGEEKETIEHVVSRCRRLEHTRKNSPSDSLERALGLTDADDGTQRKTEDTGRRLVIARPAGLQTTGPCPEAMSRKAEASVIGRFAQLPATGQYVLSAPGSAWVRNWCDNDDVEANPAPAMEVVNSLMVLKDFAPCLLQEEERHDGVTDQVMRIDVEESSAITVVLEDHFIEVMNIVSVDRAVFRELRRRLKIKERAQSESRQRSQGSSAVKFVPDTGDRSQRLGRPVEKLQQHGPHADLQKFDTLKEEYCGQDPAWNPFALTFARVFAQLSALSTTEPEADPAADSA</sequence>
<gene>
    <name evidence="1" type="ORF">HPB47_016378</name>
</gene>
<reference evidence="1 2" key="1">
    <citation type="journal article" date="2020" name="Cell">
        <title>Large-Scale Comparative Analyses of Tick Genomes Elucidate Their Genetic Diversity and Vector Capacities.</title>
        <authorList>
            <consortium name="Tick Genome and Microbiome Consortium (TIGMIC)"/>
            <person name="Jia N."/>
            <person name="Wang J."/>
            <person name="Shi W."/>
            <person name="Du L."/>
            <person name="Sun Y."/>
            <person name="Zhan W."/>
            <person name="Jiang J.F."/>
            <person name="Wang Q."/>
            <person name="Zhang B."/>
            <person name="Ji P."/>
            <person name="Bell-Sakyi L."/>
            <person name="Cui X.M."/>
            <person name="Yuan T.T."/>
            <person name="Jiang B.G."/>
            <person name="Yang W.F."/>
            <person name="Lam T.T."/>
            <person name="Chang Q.C."/>
            <person name="Ding S.J."/>
            <person name="Wang X.J."/>
            <person name="Zhu J.G."/>
            <person name="Ruan X.D."/>
            <person name="Zhao L."/>
            <person name="Wei J.T."/>
            <person name="Ye R.Z."/>
            <person name="Que T.C."/>
            <person name="Du C.H."/>
            <person name="Zhou Y.H."/>
            <person name="Cheng J.X."/>
            <person name="Dai P.F."/>
            <person name="Guo W.B."/>
            <person name="Han X.H."/>
            <person name="Huang E.J."/>
            <person name="Li L.F."/>
            <person name="Wei W."/>
            <person name="Gao Y.C."/>
            <person name="Liu J.Z."/>
            <person name="Shao H.Z."/>
            <person name="Wang X."/>
            <person name="Wang C.C."/>
            <person name="Yang T.C."/>
            <person name="Huo Q.B."/>
            <person name="Li W."/>
            <person name="Chen H.Y."/>
            <person name="Chen S.E."/>
            <person name="Zhou L.G."/>
            <person name="Ni X.B."/>
            <person name="Tian J.H."/>
            <person name="Sheng Y."/>
            <person name="Liu T."/>
            <person name="Pan Y.S."/>
            <person name="Xia L.Y."/>
            <person name="Li J."/>
            <person name="Zhao F."/>
            <person name="Cao W.C."/>
        </authorList>
    </citation>
    <scope>NUCLEOTIDE SEQUENCE [LARGE SCALE GENOMIC DNA]</scope>
    <source>
        <strain evidence="1">Iper-2018</strain>
    </source>
</reference>
<dbReference type="EMBL" id="JABSTQ010005089">
    <property type="protein sequence ID" value="KAG0440191.1"/>
    <property type="molecule type" value="Genomic_DNA"/>
</dbReference>